<dbReference type="SUPFAM" id="SSF49464">
    <property type="entry name" value="Carboxypeptidase regulatory domain-like"/>
    <property type="match status" value="1"/>
</dbReference>
<dbReference type="EMBL" id="JBHUDG010000004">
    <property type="protein sequence ID" value="MFD1629272.1"/>
    <property type="molecule type" value="Genomic_DNA"/>
</dbReference>
<proteinExistence type="predicted"/>
<protein>
    <recommendedName>
        <fullName evidence="3">CarboxypepD_reg-like domain-containing protein</fullName>
    </recommendedName>
</protein>
<dbReference type="Proteomes" id="UP001597118">
    <property type="component" value="Unassembled WGS sequence"/>
</dbReference>
<accession>A0ABW4IBD4</accession>
<dbReference type="RefSeq" id="WP_379661653.1">
    <property type="nucleotide sequence ID" value="NZ_JBHUDG010000004.1"/>
</dbReference>
<comment type="caution">
    <text evidence="1">The sequence shown here is derived from an EMBL/GenBank/DDBJ whole genome shotgun (WGS) entry which is preliminary data.</text>
</comment>
<reference evidence="2" key="1">
    <citation type="journal article" date="2019" name="Int. J. Syst. Evol. Microbiol.">
        <title>The Global Catalogue of Microorganisms (GCM) 10K type strain sequencing project: providing services to taxonomists for standard genome sequencing and annotation.</title>
        <authorList>
            <consortium name="The Broad Institute Genomics Platform"/>
            <consortium name="The Broad Institute Genome Sequencing Center for Infectious Disease"/>
            <person name="Wu L."/>
            <person name="Ma J."/>
        </authorList>
    </citation>
    <scope>NUCLEOTIDE SEQUENCE [LARGE SCALE GENOMIC DNA]</scope>
    <source>
        <strain evidence="2">CCUG 53762</strain>
    </source>
</reference>
<keyword evidence="2" id="KW-1185">Reference proteome</keyword>
<dbReference type="InterPro" id="IPR008969">
    <property type="entry name" value="CarboxyPept-like_regulatory"/>
</dbReference>
<evidence type="ECO:0000313" key="1">
    <source>
        <dbReference type="EMBL" id="MFD1629272.1"/>
    </source>
</evidence>
<name>A0ABW4IBD4_9SPHI</name>
<gene>
    <name evidence="1" type="ORF">ACFSAH_05240</name>
</gene>
<organism evidence="1 2">
    <name type="scientific">Pseudopedobacter beijingensis</name>
    <dbReference type="NCBI Taxonomy" id="1207056"/>
    <lineage>
        <taxon>Bacteria</taxon>
        <taxon>Pseudomonadati</taxon>
        <taxon>Bacteroidota</taxon>
        <taxon>Sphingobacteriia</taxon>
        <taxon>Sphingobacteriales</taxon>
        <taxon>Sphingobacteriaceae</taxon>
        <taxon>Pseudopedobacter</taxon>
    </lineage>
</organism>
<evidence type="ECO:0000313" key="2">
    <source>
        <dbReference type="Proteomes" id="UP001597118"/>
    </source>
</evidence>
<evidence type="ECO:0008006" key="3">
    <source>
        <dbReference type="Google" id="ProtNLM"/>
    </source>
</evidence>
<sequence>MSFIRALAWSFLPILFTANLLYGQNRMLQQKMTLDVKNERLDKVLNKMAEKGNFSFSYSGALLNTDSLVTVNYINLPVWDILDQLFKGNVEYYELDGYIILRSAVNRFYIDADEIRAEDKRYIIKGKVLDVKTGLGVKNASVYEKQLLKSALTDKNGAFRLRFTGNHKSVVLTASKTLYKDTTMFFLADIKVLPEGVIAEDSRQSNFYKSGFNNMIEQSGMGRFFVSSKRRIQSLNIPDFFVNNRVQASLVPGLGSQGLMSSQVVNTFSFNVLGGYSAGVTGFESAGLFNLTKNDIDKSFQLAGLFNQVGGHVSGMQTAGILNTVYDGFQGLQLAGITNQVKKDFKGFQVSGIFNKIGGKLQGTQLAGIVNQVNENVDGSQLSGIYNYTSKNFRGFQFSGIFNHVKGESAEGIQISGVLNKSKNFKGFQFGLINLADTLDGVGLGLFNIYKNGYKKLSIYTDELLNSYASFRSGNANLYTIWEVGANWKDKERFYMLNVGLGHDFLLGKKTLLSAEFVHVMYADGAMYALGNSTKFIAALEQKLNNKLGLVVGATYQLYERDLLATKELPVPSWASTINRNSKSWLGGKLGLVYYF</sequence>